<organism evidence="2 3">
    <name type="scientific">Marivivens niveibacter</name>
    <dbReference type="NCBI Taxonomy" id="1930667"/>
    <lineage>
        <taxon>Bacteria</taxon>
        <taxon>Pseudomonadati</taxon>
        <taxon>Pseudomonadota</taxon>
        <taxon>Alphaproteobacteria</taxon>
        <taxon>Rhodobacterales</taxon>
        <taxon>Paracoccaceae</taxon>
        <taxon>Marivivens group</taxon>
        <taxon>Marivivens</taxon>
    </lineage>
</organism>
<accession>A0A251X1R1</accession>
<dbReference type="EMBL" id="MSPP01000001">
    <property type="protein sequence ID" value="OUD10254.1"/>
    <property type="molecule type" value="Genomic_DNA"/>
</dbReference>
<dbReference type="InterPro" id="IPR054267">
    <property type="entry name" value="DUF6998"/>
</dbReference>
<dbReference type="RefSeq" id="WP_086449906.1">
    <property type="nucleotide sequence ID" value="NZ_MSPP01000001.1"/>
</dbReference>
<evidence type="ECO:0000313" key="2">
    <source>
        <dbReference type="EMBL" id="OUD10254.1"/>
    </source>
</evidence>
<protein>
    <recommendedName>
        <fullName evidence="1">DUF6998 domain-containing protein</fullName>
    </recommendedName>
</protein>
<reference evidence="2 3" key="1">
    <citation type="submission" date="2016-12" db="EMBL/GenBank/DDBJ databases">
        <title>The draft genome sequence of HSLHS2.</title>
        <authorList>
            <person name="Hu D."/>
            <person name="Wang L."/>
            <person name="Shao Z."/>
        </authorList>
    </citation>
    <scope>NUCLEOTIDE SEQUENCE [LARGE SCALE GENOMIC DNA]</scope>
    <source>
        <strain evidence="2">MCCC 1A06712</strain>
    </source>
</reference>
<dbReference type="OrthoDB" id="7503989at2"/>
<evidence type="ECO:0000259" key="1">
    <source>
        <dbReference type="Pfam" id="PF22522"/>
    </source>
</evidence>
<feature type="domain" description="DUF6998" evidence="1">
    <location>
        <begin position="14"/>
        <end position="142"/>
    </location>
</feature>
<dbReference type="AlphaFoldDB" id="A0A251X1R1"/>
<evidence type="ECO:0000313" key="3">
    <source>
        <dbReference type="Proteomes" id="UP000194664"/>
    </source>
</evidence>
<comment type="caution">
    <text evidence="2">The sequence shown here is derived from an EMBL/GenBank/DDBJ whole genome shotgun (WGS) entry which is preliminary data.</text>
</comment>
<dbReference type="Proteomes" id="UP000194664">
    <property type="component" value="Unassembled WGS sequence"/>
</dbReference>
<dbReference type="Pfam" id="PF22522">
    <property type="entry name" value="DUF6998"/>
    <property type="match status" value="1"/>
</dbReference>
<sequence length="152" mass="16794">MTADWAIVKEQLDAIYSACEKLEQMFEGRSFRPDGHLVGSIGEAIAAYAFELDLVTASNKGFDAVSPSGVQVEIKFTQIDRVALRHEPQHLIVIQRTPRNSAILAYNGPGSLVWDNCSTMQKNGQRSIGISKLRAIDVPVEMQLAQVRKLPI</sequence>
<keyword evidence="3" id="KW-1185">Reference proteome</keyword>
<name>A0A251X1R1_9RHOB</name>
<gene>
    <name evidence="2" type="ORF">BVC71_01705</name>
</gene>
<proteinExistence type="predicted"/>